<proteinExistence type="predicted"/>
<dbReference type="InterPro" id="IPR018392">
    <property type="entry name" value="LysM"/>
</dbReference>
<protein>
    <submittedName>
        <fullName evidence="4">LysM peptidoglycan-binding domain-containing protein</fullName>
    </submittedName>
</protein>
<sequence>MQAFDPATGAATSTYDAFDQILTRTDALGQLTTWRYDLAARSSTLTTPEGLTVKTVHTRRGQTRSITDGLGNTTSYQYDGEGRLLSTSTPLSFQSQRYDTTGNLVESTDAAGSTVAYRYDPAHRLLERVVDPQGLALTTRYTYNGRGEVLTTTDPDGTVTATGHDLAGHTVSETRDPGGLALTTRYQSDPLGQVLSVTDARGSVTRYTYDHQGRRVSMVVDAEGLALTTRYDYDDSGNLAVTDPAGGRSLTVYDAGGHLAYTVSAEGRVEQHVYDAAGREVRTIHYLEALSPQSLAGPVTSEALQRLLADRQDTAQQTSDHRVYDHDNRLRYRIDAAGGVTELRYDANGQVVQQTRYATRIDLAQWTPGTPPAVQPDPGQDQTTRTVHDELGRAIYTLSSAGDGSLASVVGRSYDQTGRVIASTAYAGFIPSSTQATATGVAAAIATLRQPGVDAASRNIYDAAGRLAWTVDGLGGVTQYRYDANGNVLNQREYAQPLGDGQSPTEVRPSAADRLTLHAYDAANRLVVTVDAAGDVTRNTYDNNGNLSSQRVYAQAASAPLARPDATALELAAEVDPSAADRLTHFAYDADNRRIYTVDAEGAVIRTEYLDGGRTQRITAYANRLDPMALPDAVSAPQIQSLLHPDAAQDRSTSRRYDADGLLTEERDGENGLTTHRYDTLGRLTQLSTGSTDGTQRHDQIFVYDAAGYVIEERQSGQESQYHDRNALGQTTRDHSEHSATTDYRHDAAGQLIVSEAHDSANTAIRTRISYDALGRVLTRTEAADSAQSRTTGYRYDALGHQVQTLFPTITGDTTIEVVLEDGSPGRIQGASSTVAYNRFGEAITNTDTAGNVSAKAYDSLGRVRFDIDALGYVSAYSYDTFGNVAGLTRYANGIGIGDGRRDATAVSAALQHSGADRTITTQYDRNGRAVQTTQPQAWASTGLPGVIGSLQSAVTRTSYNAFGEAVLTSALLDGPSQRWATTRAFFDHAARQTASIDAMGYATATAYDSFGNVVRVTEYASFGASQDAQGRFLPPVSSVDDRSTVFTYDVAHHLIGQTRLAAQIHEDGSRSDLATRYTYDLLGRQTSVADPLDQVTFTYYDAFGYIRATAGPATVVNGRAFIPLTEYTRDSLGQVIRQIEYAAGAEQADLQGYQRHAPATGADPAYFAFPQTANTFGSSFDGSIVDHETHYTYDRLGHLTDLTTPDGQHQYRAYDTRGQLILQWQNDAGLLRYTEYRYDALGRQTAVITPSSASTIGGAPGRQLTGLLWNAFGELTARGTWAEGSAASFSEFFQYDNAGHLWRSNAGDGQTTVMLYDLLGRQTAQITSAGSLDLLRSFGDAGSVDAQGHNGLRRTDFELDALGRALVQREAARANPQHTETYRPTTFRTFDRWGNTLSQSDPRDARILTRFAYNAANQLVRQVQPDADGNISAASPLTILVYDALGRQVALNDANGHISRQVWDATNHLLAEVHADGGVVQHSYDAFGDETRTQDAENFVTLSDYDRMGRLTYREHVGDGRFQVVVDGAGAPQLQQTGNSSWQLFAYDAAGHRTLQVDGEGALTQYRYDARGNLAATIDADGFTTRNAYDLHDRLAATQDPNGAIATWAYDDFGQLQSHTDIGGAGYWFLYDSARELIAQGSSRGESIAYTYDAAGQLVRIDDAGTDRHTYYEYDSAGRHTYEQVMQGGGGYQGQALAYDSLGRLSRVSSFDGVNIAMAYDAVGNKIFQSTGYPGGGQAAWFAYDAMNRQILSDGAVDGNAQNLANITVNRGHILAYDHNGNRIQDTSWGQRVVAQYAQHVDESGTPVGPVGFTGYQAYAGPVTHYYGYDSANRLSGVAVEAYADVFTTLDESGRAISVSGIEPIPLGRSQAVFIDRRYYDNAGRLAQSGPGGTVPAAYLAALAIANPGTVGTSTLQNRYDPAGRLEWQRTVDETRPIPDAARTRDTWFVHAVDITEQVLTGHDESGVPTYQTVTRTDSSTGYDPAGNLIYSRSVQVIPDEGTIVTDTVTGLERAEGYRQAFQHTFSRNANSGNHQEARVSQYYDADGFLSSITDSSSAQGNRQIYTDANGVVLLNVQNGTYLRQLVVNGEVLGVYGAGVDPHNPSAGNGNLNFVSQADFNLGYKPVTASYPETSTGQYTVRGGDTLRSIAQSAYGDADLWYQIALANGLEGDSDLRIGASLTIPTQIAGTHNSAGTFSPYDPSRVVGSTSPVNLPIPLGNHPSGGGGCGGVGKIITVVVAVVATYITVGATAEYLAFTLETGFAATAAASAAIAAAAGSIASQVVGNLTGVQDGFSWQAVALSAISAGVGQSVAELIPAAGGPITTAMARQAAASMLIQGAAVALGAQKSFSWTQVAASAAGAGVGAGLNSAMSNNPMTDFDWVNRSLSATAASATTAVMHGGRVSITQVAVDAFGNVLANGLAEVNTQSSKSIARGDSLSALLVLNDNFSGEDTTGNFSVVNDRFSGLKSGITHDVIDSPNVTGSEAFDFMYDSRNGSDIASDNYNGSRRTAFVGMGQGPLAALAEIGLDQAQRLAAYGYLLSTGQVQLSHKGVSMVQPGQELHIDLDNANETNLAMAAIVQENTARAARSTIFDFEPVSYSNSQFPSLNNFNNIDPLLSTGHSVHAGVTQNSNDKTESQSIHQKLMEERYGWIFDGGSFYVPDRLSLNAAATHFMQGNGELVKVRGDTVNLNYIEPEKIDAVLQAQINTRGKPQTSLTASWGGGMRGAALEDRYVYGSVTANPDGKGGLLLRDNYDFESHSQSGEFLRNVATAGGDMMNRFIGGKFGNGSPLNFFTRGTPFKIEFIGSTPKPGK</sequence>
<name>A0A857J5N9_9BURK</name>
<feature type="region of interest" description="Disordered" evidence="2">
    <location>
        <begin position="643"/>
        <end position="675"/>
    </location>
</feature>
<dbReference type="SUPFAM" id="SSF50956">
    <property type="entry name" value="Thermostable phytase (3-phytase)"/>
    <property type="match status" value="1"/>
</dbReference>
<gene>
    <name evidence="4" type="ORF">GT347_14880</name>
</gene>
<keyword evidence="1" id="KW-0677">Repeat</keyword>
<accession>A0A857J5N9</accession>
<reference evidence="4 5" key="1">
    <citation type="submission" date="2020-01" db="EMBL/GenBank/DDBJ databases">
        <title>Genome sequencing of strain KACC 21265.</title>
        <authorList>
            <person name="Heo J."/>
            <person name="Kim S.-J."/>
            <person name="Kim J.-S."/>
            <person name="Hong S.-B."/>
            <person name="Kwon S.-W."/>
        </authorList>
    </citation>
    <scope>NUCLEOTIDE SEQUENCE [LARGE SCALE GENOMIC DNA]</scope>
    <source>
        <strain evidence="4 5">KACC 21265</strain>
    </source>
</reference>
<dbReference type="Pfam" id="PF01476">
    <property type="entry name" value="LysM"/>
    <property type="match status" value="1"/>
</dbReference>
<feature type="domain" description="LysM" evidence="3">
    <location>
        <begin position="2138"/>
        <end position="2185"/>
    </location>
</feature>
<dbReference type="NCBIfam" id="TIGR01643">
    <property type="entry name" value="YD_repeat_2x"/>
    <property type="match status" value="11"/>
</dbReference>
<dbReference type="InterPro" id="IPR036779">
    <property type="entry name" value="LysM_dom_sf"/>
</dbReference>
<dbReference type="InterPro" id="IPR050708">
    <property type="entry name" value="T6SS_VgrG/RHS"/>
</dbReference>
<dbReference type="Gene3D" id="3.10.350.10">
    <property type="entry name" value="LysM domain"/>
    <property type="match status" value="1"/>
</dbReference>
<dbReference type="Gene3D" id="2.180.10.10">
    <property type="entry name" value="RHS repeat-associated core"/>
    <property type="match status" value="5"/>
</dbReference>
<evidence type="ECO:0000259" key="3">
    <source>
        <dbReference type="PROSITE" id="PS51782"/>
    </source>
</evidence>
<dbReference type="PROSITE" id="PS51782">
    <property type="entry name" value="LYSM"/>
    <property type="match status" value="1"/>
</dbReference>
<dbReference type="CDD" id="cd00118">
    <property type="entry name" value="LysM"/>
    <property type="match status" value="1"/>
</dbReference>
<feature type="compositionally biased region" description="Basic and acidic residues" evidence="2">
    <location>
        <begin position="647"/>
        <end position="675"/>
    </location>
</feature>
<dbReference type="SMART" id="SM00257">
    <property type="entry name" value="LysM"/>
    <property type="match status" value="1"/>
</dbReference>
<dbReference type="Pfam" id="PF05593">
    <property type="entry name" value="RHS_repeat"/>
    <property type="match status" value="5"/>
</dbReference>
<evidence type="ECO:0000256" key="1">
    <source>
        <dbReference type="ARBA" id="ARBA00022737"/>
    </source>
</evidence>
<dbReference type="InterPro" id="IPR006530">
    <property type="entry name" value="YD"/>
</dbReference>
<dbReference type="InterPro" id="IPR031325">
    <property type="entry name" value="RHS_repeat"/>
</dbReference>
<evidence type="ECO:0000313" key="4">
    <source>
        <dbReference type="EMBL" id="QHI99146.1"/>
    </source>
</evidence>
<dbReference type="PANTHER" id="PTHR32305:SF15">
    <property type="entry name" value="PROTEIN RHSA-RELATED"/>
    <property type="match status" value="1"/>
</dbReference>
<dbReference type="Pfam" id="PF25023">
    <property type="entry name" value="TEN_YD-shell"/>
    <property type="match status" value="1"/>
</dbReference>
<evidence type="ECO:0000256" key="2">
    <source>
        <dbReference type="SAM" id="MobiDB-lite"/>
    </source>
</evidence>
<keyword evidence="5" id="KW-1185">Reference proteome</keyword>
<organism evidence="4 5">
    <name type="scientific">Xylophilus rhododendri</name>
    <dbReference type="NCBI Taxonomy" id="2697032"/>
    <lineage>
        <taxon>Bacteria</taxon>
        <taxon>Pseudomonadati</taxon>
        <taxon>Pseudomonadota</taxon>
        <taxon>Betaproteobacteria</taxon>
        <taxon>Burkholderiales</taxon>
        <taxon>Xylophilus</taxon>
    </lineage>
</organism>
<dbReference type="PANTHER" id="PTHR32305">
    <property type="match status" value="1"/>
</dbReference>
<dbReference type="KEGG" id="xyk:GT347_14880"/>
<dbReference type="InterPro" id="IPR056823">
    <property type="entry name" value="TEN-like_YD-shell"/>
</dbReference>
<dbReference type="EMBL" id="CP047650">
    <property type="protein sequence ID" value="QHI99146.1"/>
    <property type="molecule type" value="Genomic_DNA"/>
</dbReference>
<evidence type="ECO:0000313" key="5">
    <source>
        <dbReference type="Proteomes" id="UP000464787"/>
    </source>
</evidence>
<dbReference type="Proteomes" id="UP000464787">
    <property type="component" value="Chromosome"/>
</dbReference>